<dbReference type="EMBL" id="KN822079">
    <property type="protein sequence ID" value="KIM58985.1"/>
    <property type="molecule type" value="Genomic_DNA"/>
</dbReference>
<dbReference type="HOGENOM" id="CLU_2924050_0_0_1"/>
<dbReference type="InParanoid" id="A0A0C3DE42"/>
<dbReference type="Proteomes" id="UP000053989">
    <property type="component" value="Unassembled WGS sequence"/>
</dbReference>
<evidence type="ECO:0000313" key="2">
    <source>
        <dbReference type="Proteomes" id="UP000053989"/>
    </source>
</evidence>
<keyword evidence="2" id="KW-1185">Reference proteome</keyword>
<organism evidence="1 2">
    <name type="scientific">Scleroderma citrinum Foug A</name>
    <dbReference type="NCBI Taxonomy" id="1036808"/>
    <lineage>
        <taxon>Eukaryota</taxon>
        <taxon>Fungi</taxon>
        <taxon>Dikarya</taxon>
        <taxon>Basidiomycota</taxon>
        <taxon>Agaricomycotina</taxon>
        <taxon>Agaricomycetes</taxon>
        <taxon>Agaricomycetidae</taxon>
        <taxon>Boletales</taxon>
        <taxon>Sclerodermatineae</taxon>
        <taxon>Sclerodermataceae</taxon>
        <taxon>Scleroderma</taxon>
    </lineage>
</organism>
<dbReference type="AlphaFoldDB" id="A0A0C3DE42"/>
<sequence length="61" mass="7026">MPVFLPMLDIYQRVWVPVSEDESRIDINGGASNLRLRRVLGGYLYDGLLRCCRQTLTRVCP</sequence>
<reference evidence="1 2" key="1">
    <citation type="submission" date="2014-04" db="EMBL/GenBank/DDBJ databases">
        <authorList>
            <consortium name="DOE Joint Genome Institute"/>
            <person name="Kuo A."/>
            <person name="Kohler A."/>
            <person name="Nagy L.G."/>
            <person name="Floudas D."/>
            <person name="Copeland A."/>
            <person name="Barry K.W."/>
            <person name="Cichocki N."/>
            <person name="Veneault-Fourrey C."/>
            <person name="LaButti K."/>
            <person name="Lindquist E.A."/>
            <person name="Lipzen A."/>
            <person name="Lundell T."/>
            <person name="Morin E."/>
            <person name="Murat C."/>
            <person name="Sun H."/>
            <person name="Tunlid A."/>
            <person name="Henrissat B."/>
            <person name="Grigoriev I.V."/>
            <person name="Hibbett D.S."/>
            <person name="Martin F."/>
            <person name="Nordberg H.P."/>
            <person name="Cantor M.N."/>
            <person name="Hua S.X."/>
        </authorList>
    </citation>
    <scope>NUCLEOTIDE SEQUENCE [LARGE SCALE GENOMIC DNA]</scope>
    <source>
        <strain evidence="1 2">Foug A</strain>
    </source>
</reference>
<protein>
    <submittedName>
        <fullName evidence="1">Uncharacterized protein</fullName>
    </submittedName>
</protein>
<accession>A0A0C3DE42</accession>
<name>A0A0C3DE42_9AGAM</name>
<gene>
    <name evidence="1" type="ORF">SCLCIDRAFT_1218171</name>
</gene>
<reference evidence="2" key="2">
    <citation type="submission" date="2015-01" db="EMBL/GenBank/DDBJ databases">
        <title>Evolutionary Origins and Diversification of the Mycorrhizal Mutualists.</title>
        <authorList>
            <consortium name="DOE Joint Genome Institute"/>
            <consortium name="Mycorrhizal Genomics Consortium"/>
            <person name="Kohler A."/>
            <person name="Kuo A."/>
            <person name="Nagy L.G."/>
            <person name="Floudas D."/>
            <person name="Copeland A."/>
            <person name="Barry K.W."/>
            <person name="Cichocki N."/>
            <person name="Veneault-Fourrey C."/>
            <person name="LaButti K."/>
            <person name="Lindquist E.A."/>
            <person name="Lipzen A."/>
            <person name="Lundell T."/>
            <person name="Morin E."/>
            <person name="Murat C."/>
            <person name="Riley R."/>
            <person name="Ohm R."/>
            <person name="Sun H."/>
            <person name="Tunlid A."/>
            <person name="Henrissat B."/>
            <person name="Grigoriev I.V."/>
            <person name="Hibbett D.S."/>
            <person name="Martin F."/>
        </authorList>
    </citation>
    <scope>NUCLEOTIDE SEQUENCE [LARGE SCALE GENOMIC DNA]</scope>
    <source>
        <strain evidence="2">Foug A</strain>
    </source>
</reference>
<evidence type="ECO:0000313" key="1">
    <source>
        <dbReference type="EMBL" id="KIM58985.1"/>
    </source>
</evidence>
<proteinExistence type="predicted"/>